<evidence type="ECO:0000259" key="6">
    <source>
        <dbReference type="PROSITE" id="PS50106"/>
    </source>
</evidence>
<dbReference type="InterPro" id="IPR003116">
    <property type="entry name" value="RBD_dom"/>
</dbReference>
<dbReference type="InterPro" id="IPR043537">
    <property type="entry name" value="Tiam1/Tiam2/Sif"/>
</dbReference>
<dbReference type="InterPro" id="IPR035899">
    <property type="entry name" value="DBL_dom_sf"/>
</dbReference>
<name>A0A210QD42_MIZYE</name>
<feature type="domain" description="WH1" evidence="7">
    <location>
        <begin position="1"/>
        <end position="93"/>
    </location>
</feature>
<dbReference type="PANTHER" id="PTHR46001">
    <property type="entry name" value="TIAM (MAMMALIAN TUMOR INVASION AND METASTASIS FACTOR) HOMOLOG"/>
    <property type="match status" value="1"/>
</dbReference>
<dbReference type="Pfam" id="PF02196">
    <property type="entry name" value="RBD"/>
    <property type="match status" value="1"/>
</dbReference>
<evidence type="ECO:0000259" key="8">
    <source>
        <dbReference type="PROSITE" id="PS50898"/>
    </source>
</evidence>
<reference evidence="9 10" key="1">
    <citation type="journal article" date="2017" name="Nat. Ecol. Evol.">
        <title>Scallop genome provides insights into evolution of bilaterian karyotype and development.</title>
        <authorList>
            <person name="Wang S."/>
            <person name="Zhang J."/>
            <person name="Jiao W."/>
            <person name="Li J."/>
            <person name="Xun X."/>
            <person name="Sun Y."/>
            <person name="Guo X."/>
            <person name="Huan P."/>
            <person name="Dong B."/>
            <person name="Zhang L."/>
            <person name="Hu X."/>
            <person name="Sun X."/>
            <person name="Wang J."/>
            <person name="Zhao C."/>
            <person name="Wang Y."/>
            <person name="Wang D."/>
            <person name="Huang X."/>
            <person name="Wang R."/>
            <person name="Lv J."/>
            <person name="Li Y."/>
            <person name="Zhang Z."/>
            <person name="Liu B."/>
            <person name="Lu W."/>
            <person name="Hui Y."/>
            <person name="Liang J."/>
            <person name="Zhou Z."/>
            <person name="Hou R."/>
            <person name="Li X."/>
            <person name="Liu Y."/>
            <person name="Li H."/>
            <person name="Ning X."/>
            <person name="Lin Y."/>
            <person name="Zhao L."/>
            <person name="Xing Q."/>
            <person name="Dou J."/>
            <person name="Li Y."/>
            <person name="Mao J."/>
            <person name="Guo H."/>
            <person name="Dou H."/>
            <person name="Li T."/>
            <person name="Mu C."/>
            <person name="Jiang W."/>
            <person name="Fu Q."/>
            <person name="Fu X."/>
            <person name="Miao Y."/>
            <person name="Liu J."/>
            <person name="Yu Q."/>
            <person name="Li R."/>
            <person name="Liao H."/>
            <person name="Li X."/>
            <person name="Kong Y."/>
            <person name="Jiang Z."/>
            <person name="Chourrout D."/>
            <person name="Li R."/>
            <person name="Bao Z."/>
        </authorList>
    </citation>
    <scope>NUCLEOTIDE SEQUENCE [LARGE SCALE GENOMIC DNA]</scope>
    <source>
        <strain evidence="9 10">PY_sf001</strain>
    </source>
</reference>
<dbReference type="Pfam" id="PF00169">
    <property type="entry name" value="PH"/>
    <property type="match status" value="1"/>
</dbReference>
<evidence type="ECO:0000259" key="4">
    <source>
        <dbReference type="PROSITE" id="PS50003"/>
    </source>
</evidence>
<feature type="region of interest" description="Disordered" evidence="3">
    <location>
        <begin position="1100"/>
        <end position="1119"/>
    </location>
</feature>
<dbReference type="InterPro" id="IPR011993">
    <property type="entry name" value="PH-like_dom_sf"/>
</dbReference>
<gene>
    <name evidence="9" type="ORF">KP79_PYT07682</name>
</gene>
<proteinExistence type="predicted"/>
<organism evidence="9 10">
    <name type="scientific">Mizuhopecten yessoensis</name>
    <name type="common">Japanese scallop</name>
    <name type="synonym">Patinopecten yessoensis</name>
    <dbReference type="NCBI Taxonomy" id="6573"/>
    <lineage>
        <taxon>Eukaryota</taxon>
        <taxon>Metazoa</taxon>
        <taxon>Spiralia</taxon>
        <taxon>Lophotrochozoa</taxon>
        <taxon>Mollusca</taxon>
        <taxon>Bivalvia</taxon>
        <taxon>Autobranchia</taxon>
        <taxon>Pteriomorphia</taxon>
        <taxon>Pectinida</taxon>
        <taxon>Pectinoidea</taxon>
        <taxon>Pectinidae</taxon>
        <taxon>Mizuhopecten</taxon>
    </lineage>
</organism>
<sequence>MRWKRVSEDVVPINISCVEDNPDTVFQVTAYNRHVEKIFDVKIIQPGTIICPATESFVHWRDSAAKVEWGLNFTTPSDAKRFRDCCTNPAQKFCRKASSASSLRLSPPKRIKGKDTSVSSPNSPVHHNKRAVSSPFELGFPETCDHLTADIDLSQPDKKEKSATIPRTGADSEQDAQLFRPTGILKPPSSSSVYDNVSNAPARKSNETETCVNNRKSMPAVGTTHVSFVVDNLLQNTRPASAIQFTEQYYQTQYDNESGACQKGAGRCSSATLPAGISKTYENVRMETAFVGDSSRSCQGLSYCDKHGDSVTVLSPQAVKPGTLSQKTSSSESPEWPSPPEPLTPMTPVNPMCNVDFDSSVLKRMLQSLPVSPEEIDINKDQGFHEDPVLRDNPKIDNPEMLKRAKSFTSRDRSEVRAAFAAQHSMSIVPSQDRPQGHPKVVSTKSKQTKLLIENELRLRNKCARESYGRDSYPDSGIGGMTGDTAGSVWSSDSVKASSNMTGLEVGSTKTGGSSGGSSHGSSSSGRHSDIINQLGEGSDIKQFMSPEFLDDDGAESDDSIHTMTEAESRISHKKFGAIRKAGWLVVKNWLTQRKRKLELAPKRKWKRYWVCLKGTVLLFFDCDEETLIDENTIPRHILVIEGGITQAVPEHPKRDNIFSLSTAFGDAYLFQALSPTEVDSWICAVHSACASAFARQHGKDNTLRLMKSELHKLETNIDVDVKMKKMAELQLTVVKDPRSRQAIIKQISQWEENLEKLFIEQYRLRCYISSLQGTELPNPKVLLASASKSTKTTLGRLGIFTVTSFHALVCARKPLVVPNIYGKGHHKGGMLSPRGDGTFRYNIKPSPSKSLSTDGVYKATDFDEVVADLYKDIPDGISDKSEESAIMETLSRIALPNNQNILVGVDKKTSVQHLLESVCSKRQLNPSDHYVRIKMPNAPQGNYYIPDMQDNIKKLKYESIEVCQKSVFQLDLQKSDSDTEFGFAVEAELAEDIERDDELRLYTSNVLQAGIAHRTGLIIGDEILVINGKIVSELDMVYIEAMLHESMSLCLTVRSLRTQPPPTSIAVDPADINRMVCPPPPSQSRISEKSLGKLTVPAPVANGDHKNMSSPKHESMPNLSPTQIDALVESADQVTAICRTGSDNAMTNTDIVHNYKPLSESQKLRKVIMELIETERAYVKDLNFLTERYLEPLKQETFLTSNEIDQLFGNIQEIVIFQRQFLKSLEEAMQLEDEFFTTDDPKNYRDLELRRVLFSLGGSFLFYANHFKVYSSFCASHTRSQKILNPDANEALRKFLHMRNPKQQHSSTLESYLIKPIQRILRYPLLLQQLCNLTDQDTDEHYHLSGMYPLLQEIIQQLCNLINSNKLYYMSGMYPLLQEIIQQLCNLINSNKLYYMSGMYHPLQEIIQQLCYLINSNKLYYLSGMYHPLQEIIQQHCYLINSNKLYYLSGMYHPLQEIIQQHCYLINSNKLKYMSGMYHLLQEIIQQHCYLINSNKLYYLSGMYHPLQEIIQQHCYLINSNKLKYMSETHECIERFRTLIPVTEVQVQGGKVCDMDKHYWWELVHSRSDKEGRPERIYQFCNSSTEAKSDFMKIIRQTIRESVRKMTLPQGGNGKTSKNYIPYGGKRLEGLVGSNVRTLRKKQSNKILDGERHSMELDGKVNLLEVSSRTCEENQETFAVGISPDTGPVRVEYDDPNLEETYL</sequence>
<dbReference type="SMART" id="SM00325">
    <property type="entry name" value="RhoGEF"/>
    <property type="match status" value="1"/>
</dbReference>
<dbReference type="SUPFAM" id="SSF48065">
    <property type="entry name" value="DBL homology domain (DH-domain)"/>
    <property type="match status" value="1"/>
</dbReference>
<dbReference type="Pfam" id="PF23014">
    <property type="entry name" value="PH_Tiam1"/>
    <property type="match status" value="1"/>
</dbReference>
<dbReference type="GO" id="GO:0007264">
    <property type="term" value="P:small GTPase-mediated signal transduction"/>
    <property type="evidence" value="ECO:0007669"/>
    <property type="project" value="InterPro"/>
</dbReference>
<evidence type="ECO:0000256" key="1">
    <source>
        <dbReference type="ARBA" id="ARBA00022658"/>
    </source>
</evidence>
<dbReference type="InterPro" id="IPR055230">
    <property type="entry name" value="PH_Tiam1/2"/>
</dbReference>
<evidence type="ECO:0000313" key="9">
    <source>
        <dbReference type="EMBL" id="OWF46649.1"/>
    </source>
</evidence>
<evidence type="ECO:0000313" key="10">
    <source>
        <dbReference type="Proteomes" id="UP000242188"/>
    </source>
</evidence>
<dbReference type="PROSITE" id="PS50106">
    <property type="entry name" value="PDZ"/>
    <property type="match status" value="1"/>
</dbReference>
<feature type="region of interest" description="Disordered" evidence="3">
    <location>
        <begin position="316"/>
        <end position="346"/>
    </location>
</feature>
<feature type="domain" description="PDZ" evidence="6">
    <location>
        <begin position="970"/>
        <end position="1047"/>
    </location>
</feature>
<feature type="compositionally biased region" description="Basic and acidic residues" evidence="3">
    <location>
        <begin position="1104"/>
        <end position="1116"/>
    </location>
</feature>
<keyword evidence="10" id="KW-1185">Reference proteome</keyword>
<comment type="caution">
    <text evidence="9">The sequence shown here is derived from an EMBL/GenBank/DDBJ whole genome shotgun (WGS) entry which is preliminary data.</text>
</comment>
<dbReference type="InterPro" id="IPR000697">
    <property type="entry name" value="WH1/EVH1_dom"/>
</dbReference>
<feature type="domain" description="DH" evidence="5">
    <location>
        <begin position="1164"/>
        <end position="1362"/>
    </location>
</feature>
<feature type="domain" description="PH" evidence="4">
    <location>
        <begin position="578"/>
        <end position="691"/>
    </location>
</feature>
<dbReference type="EMBL" id="NEDP02004112">
    <property type="protein sequence ID" value="OWF46649.1"/>
    <property type="molecule type" value="Genomic_DNA"/>
</dbReference>
<dbReference type="CDD" id="cd01230">
    <property type="entry name" value="PH1_Tiam1_2"/>
    <property type="match status" value="1"/>
</dbReference>
<evidence type="ECO:0000259" key="5">
    <source>
        <dbReference type="PROSITE" id="PS50010"/>
    </source>
</evidence>
<dbReference type="Gene3D" id="1.20.900.10">
    <property type="entry name" value="Dbl homology (DH) domain"/>
    <property type="match status" value="1"/>
</dbReference>
<dbReference type="InterPro" id="IPR001331">
    <property type="entry name" value="GDS_CDC24_CS"/>
</dbReference>
<keyword evidence="1" id="KW-0344">Guanine-nucleotide releasing factor</keyword>
<dbReference type="PROSITE" id="PS50229">
    <property type="entry name" value="WH1"/>
    <property type="match status" value="1"/>
</dbReference>
<dbReference type="GO" id="GO:0005085">
    <property type="term" value="F:guanyl-nucleotide exchange factor activity"/>
    <property type="evidence" value="ECO:0007669"/>
    <property type="project" value="UniProtKB-KW"/>
</dbReference>
<accession>A0A210QD42</accession>
<dbReference type="InterPro" id="IPR040655">
    <property type="entry name" value="TIAM1_CC-Ex"/>
</dbReference>
<dbReference type="SUPFAM" id="SSF50156">
    <property type="entry name" value="PDZ domain-like"/>
    <property type="match status" value="1"/>
</dbReference>
<protein>
    <submittedName>
        <fullName evidence="9">Protein still life, isoforms C/SIF type 2</fullName>
    </submittedName>
</protein>
<dbReference type="InterPro" id="IPR036034">
    <property type="entry name" value="PDZ_sf"/>
</dbReference>
<dbReference type="SMART" id="SM00228">
    <property type="entry name" value="PDZ"/>
    <property type="match status" value="1"/>
</dbReference>
<dbReference type="PROSITE" id="PS50003">
    <property type="entry name" value="PH_DOMAIN"/>
    <property type="match status" value="1"/>
</dbReference>
<dbReference type="Gene3D" id="6.10.140.680">
    <property type="match status" value="1"/>
</dbReference>
<feature type="compositionally biased region" description="Basic and acidic residues" evidence="3">
    <location>
        <begin position="149"/>
        <end position="162"/>
    </location>
</feature>
<feature type="compositionally biased region" description="Pro residues" evidence="3">
    <location>
        <begin position="336"/>
        <end position="345"/>
    </location>
</feature>
<dbReference type="PROSITE" id="PS50010">
    <property type="entry name" value="DH_2"/>
    <property type="match status" value="1"/>
</dbReference>
<dbReference type="SMART" id="SM00233">
    <property type="entry name" value="PH"/>
    <property type="match status" value="2"/>
</dbReference>
<evidence type="ECO:0000256" key="3">
    <source>
        <dbReference type="SAM" id="MobiDB-lite"/>
    </source>
</evidence>
<dbReference type="Gene3D" id="2.30.29.30">
    <property type="entry name" value="Pleckstrin-homology domain (PH domain)/Phosphotyrosine-binding domain (PTB)"/>
    <property type="match status" value="3"/>
</dbReference>
<dbReference type="SMART" id="SM00461">
    <property type="entry name" value="WH1"/>
    <property type="match status" value="1"/>
</dbReference>
<dbReference type="InterPro" id="IPR000219">
    <property type="entry name" value="DH_dom"/>
</dbReference>
<keyword evidence="2" id="KW-0677">Repeat</keyword>
<dbReference type="Pfam" id="PF00621">
    <property type="entry name" value="RhoGEF"/>
    <property type="match status" value="1"/>
</dbReference>
<feature type="compositionally biased region" description="Polar residues" evidence="3">
    <location>
        <begin position="116"/>
        <end position="125"/>
    </location>
</feature>
<feature type="region of interest" description="Disordered" evidence="3">
    <location>
        <begin position="429"/>
        <end position="448"/>
    </location>
</feature>
<dbReference type="STRING" id="6573.A0A210QD42"/>
<dbReference type="Proteomes" id="UP000242188">
    <property type="component" value="Unassembled WGS sequence"/>
</dbReference>
<dbReference type="CDD" id="cd00160">
    <property type="entry name" value="RhoGEF"/>
    <property type="match status" value="1"/>
</dbReference>
<dbReference type="OrthoDB" id="8059989at2759"/>
<dbReference type="PROSITE" id="PS00741">
    <property type="entry name" value="DH_1"/>
    <property type="match status" value="1"/>
</dbReference>
<feature type="region of interest" description="Disordered" evidence="3">
    <location>
        <begin position="149"/>
        <end position="212"/>
    </location>
</feature>
<evidence type="ECO:0000256" key="2">
    <source>
        <dbReference type="ARBA" id="ARBA00022737"/>
    </source>
</evidence>
<dbReference type="Pfam" id="PF18385">
    <property type="entry name" value="Tiam_CC_Ex"/>
    <property type="match status" value="1"/>
</dbReference>
<dbReference type="PROSITE" id="PS50898">
    <property type="entry name" value="RBD"/>
    <property type="match status" value="1"/>
</dbReference>
<dbReference type="InterPro" id="IPR001849">
    <property type="entry name" value="PH_domain"/>
</dbReference>
<evidence type="ECO:0000259" key="7">
    <source>
        <dbReference type="PROSITE" id="PS50229"/>
    </source>
</evidence>
<feature type="region of interest" description="Disordered" evidence="3">
    <location>
        <begin position="500"/>
        <end position="532"/>
    </location>
</feature>
<feature type="compositionally biased region" description="Polar residues" evidence="3">
    <location>
        <begin position="188"/>
        <end position="199"/>
    </location>
</feature>
<feature type="domain" description="RBD" evidence="8">
    <location>
        <begin position="890"/>
        <end position="961"/>
    </location>
</feature>
<feature type="region of interest" description="Disordered" evidence="3">
    <location>
        <begin position="104"/>
        <end position="131"/>
    </location>
</feature>
<dbReference type="Gene3D" id="3.10.20.90">
    <property type="entry name" value="Phosphatidylinositol 3-kinase Catalytic Subunit, Chain A, domain 1"/>
    <property type="match status" value="1"/>
</dbReference>
<dbReference type="PANTHER" id="PTHR46001:SF3">
    <property type="entry name" value="PROTEIN STILL LIFE, ISOFORM SIF TYPE 1"/>
    <property type="match status" value="1"/>
</dbReference>
<dbReference type="InterPro" id="IPR001478">
    <property type="entry name" value="PDZ"/>
</dbReference>
<dbReference type="SUPFAM" id="SSF50729">
    <property type="entry name" value="PH domain-like"/>
    <property type="match status" value="3"/>
</dbReference>
<dbReference type="Gene3D" id="2.30.42.10">
    <property type="match status" value="1"/>
</dbReference>